<keyword evidence="2" id="KW-1185">Reference proteome</keyword>
<name>A0A2K0WPX2_GIBNY</name>
<evidence type="ECO:0000313" key="1">
    <source>
        <dbReference type="EMBL" id="PNP84304.1"/>
    </source>
</evidence>
<dbReference type="EMBL" id="MTQA01000042">
    <property type="protein sequence ID" value="PNP84304.1"/>
    <property type="molecule type" value="Genomic_DNA"/>
</dbReference>
<comment type="caution">
    <text evidence="1">The sequence shown here is derived from an EMBL/GenBank/DDBJ whole genome shotgun (WGS) entry which is preliminary data.</text>
</comment>
<dbReference type="AlphaFoldDB" id="A0A2K0WPX2"/>
<reference evidence="1 2" key="1">
    <citation type="submission" date="2017-06" db="EMBL/GenBank/DDBJ databases">
        <title>Genome of Fusarium nygamai isolate CS10214.</title>
        <authorList>
            <person name="Gardiner D.M."/>
            <person name="Obanor F."/>
            <person name="Kazan K."/>
        </authorList>
    </citation>
    <scope>NUCLEOTIDE SEQUENCE [LARGE SCALE GENOMIC DNA]</scope>
    <source>
        <strain evidence="1 2">CS10214</strain>
    </source>
</reference>
<evidence type="ECO:0000313" key="2">
    <source>
        <dbReference type="Proteomes" id="UP000236664"/>
    </source>
</evidence>
<accession>A0A2K0WPX2</accession>
<organism evidence="1 2">
    <name type="scientific">Gibberella nygamai</name>
    <name type="common">Bean root rot disease fungus</name>
    <name type="synonym">Fusarium nygamai</name>
    <dbReference type="NCBI Taxonomy" id="42673"/>
    <lineage>
        <taxon>Eukaryota</taxon>
        <taxon>Fungi</taxon>
        <taxon>Dikarya</taxon>
        <taxon>Ascomycota</taxon>
        <taxon>Pezizomycotina</taxon>
        <taxon>Sordariomycetes</taxon>
        <taxon>Hypocreomycetidae</taxon>
        <taxon>Hypocreales</taxon>
        <taxon>Nectriaceae</taxon>
        <taxon>Fusarium</taxon>
        <taxon>Fusarium fujikuroi species complex</taxon>
    </lineage>
</organism>
<proteinExistence type="predicted"/>
<gene>
    <name evidence="1" type="ORF">FNYG_02357</name>
</gene>
<sequence>MLAMKAPAHPTGIFGENREAPAYFSLRLLEGVFPLGICKAPPAKALRRNKL</sequence>
<dbReference type="Proteomes" id="UP000236664">
    <property type="component" value="Unassembled WGS sequence"/>
</dbReference>
<protein>
    <submittedName>
        <fullName evidence="1">Uncharacterized protein</fullName>
    </submittedName>
</protein>